<keyword evidence="3 6" id="KW-0732">Signal</keyword>
<protein>
    <submittedName>
        <fullName evidence="9">Complement factor H-like</fullName>
    </submittedName>
</protein>
<dbReference type="Gene3D" id="2.10.70.10">
    <property type="entry name" value="Complement Module, domain 1"/>
    <property type="match status" value="2"/>
</dbReference>
<comment type="subcellular location">
    <subcellularLocation>
        <location evidence="1">Virion</location>
    </subcellularLocation>
</comment>
<feature type="disulfide bond" evidence="5">
    <location>
        <begin position="219"/>
        <end position="246"/>
    </location>
</feature>
<evidence type="ECO:0000256" key="1">
    <source>
        <dbReference type="ARBA" id="ARBA00004328"/>
    </source>
</evidence>
<name>A0A7E6EPJ5_9MOLL</name>
<sequence>MIFRSFYFLSLIIFTVKSENNAFNIMQNILSEYDNTTASDKIISPWLLKQVINFLNCGPLPKLHNGRIQYIIKWEEQKIYLEQKCNRYFRASQRNTTDVVCLNGKWKYQDIKLLTCLQDGEWNFATPVCTLKCFVPEIAGRVVTISEDTILKPRTLINEGRKVIYSCKRSFIPVAFGAVQCLLGKWYPDMQCRKSCTIETQSGLNFILLHNSSVIEYSCSAGETLLGDSKRTCLENGTWNGTLPRCVKSCQLLPEFGIYSYRYSDNLQYLPFGSLIPQNTNITYSCRANYTRNSNGNVTCNNGVLSPRPICSYINTNYISLKKGMLHYKKYSSASICTSKYTCIYFGFLDIGCEKITCNNFNCVTVHFNNATSEIDFRLVHRSCCGLRCY</sequence>
<dbReference type="AlphaFoldDB" id="A0A7E6EPJ5"/>
<evidence type="ECO:0000256" key="5">
    <source>
        <dbReference type="PROSITE-ProRule" id="PRU00302"/>
    </source>
</evidence>
<dbReference type="Proteomes" id="UP000515154">
    <property type="component" value="Linkage group LG3"/>
</dbReference>
<evidence type="ECO:0000259" key="7">
    <source>
        <dbReference type="PROSITE" id="PS50923"/>
    </source>
</evidence>
<gene>
    <name evidence="9" type="primary">LOC115209748</name>
</gene>
<keyword evidence="4 5" id="KW-1015">Disulfide bond</keyword>
<dbReference type="SUPFAM" id="SSF57535">
    <property type="entry name" value="Complement control module/SCR domain"/>
    <property type="match status" value="2"/>
</dbReference>
<dbReference type="PANTHER" id="PTHR45785:SF2">
    <property type="entry name" value="COMPLEMENT FACTOR H-RELATED"/>
    <property type="match status" value="1"/>
</dbReference>
<dbReference type="KEGG" id="osn:115209748"/>
<evidence type="ECO:0000313" key="8">
    <source>
        <dbReference type="Proteomes" id="UP000515154"/>
    </source>
</evidence>
<dbReference type="RefSeq" id="XP_036357238.1">
    <property type="nucleotide sequence ID" value="XM_036501345.1"/>
</dbReference>
<accession>A0A7E6EPJ5</accession>
<feature type="signal peptide" evidence="6">
    <location>
        <begin position="1"/>
        <end position="22"/>
    </location>
</feature>
<organism evidence="8 9">
    <name type="scientific">Octopus sinensis</name>
    <name type="common">East Asian common octopus</name>
    <dbReference type="NCBI Taxonomy" id="2607531"/>
    <lineage>
        <taxon>Eukaryota</taxon>
        <taxon>Metazoa</taxon>
        <taxon>Spiralia</taxon>
        <taxon>Lophotrochozoa</taxon>
        <taxon>Mollusca</taxon>
        <taxon>Cephalopoda</taxon>
        <taxon>Coleoidea</taxon>
        <taxon>Octopodiformes</taxon>
        <taxon>Octopoda</taxon>
        <taxon>Incirrata</taxon>
        <taxon>Octopodidae</taxon>
        <taxon>Octopus</taxon>
    </lineage>
</organism>
<dbReference type="Pfam" id="PF00084">
    <property type="entry name" value="Sushi"/>
    <property type="match status" value="1"/>
</dbReference>
<dbReference type="InterPro" id="IPR000436">
    <property type="entry name" value="Sushi_SCR_CCP_dom"/>
</dbReference>
<evidence type="ECO:0000256" key="6">
    <source>
        <dbReference type="SAM" id="SignalP"/>
    </source>
</evidence>
<dbReference type="InterPro" id="IPR035976">
    <property type="entry name" value="Sushi/SCR/CCP_sf"/>
</dbReference>
<dbReference type="SMART" id="SM00032">
    <property type="entry name" value="CCP"/>
    <property type="match status" value="4"/>
</dbReference>
<dbReference type="CDD" id="cd00033">
    <property type="entry name" value="CCP"/>
    <property type="match status" value="1"/>
</dbReference>
<dbReference type="PANTHER" id="PTHR45785">
    <property type="entry name" value="COMPLEMENT FACTOR H-RELATED"/>
    <property type="match status" value="1"/>
</dbReference>
<feature type="chain" id="PRO_5028987702" evidence="6">
    <location>
        <begin position="23"/>
        <end position="390"/>
    </location>
</feature>
<proteinExistence type="predicted"/>
<evidence type="ECO:0000256" key="2">
    <source>
        <dbReference type="ARBA" id="ARBA00022659"/>
    </source>
</evidence>
<evidence type="ECO:0000256" key="4">
    <source>
        <dbReference type="ARBA" id="ARBA00023157"/>
    </source>
</evidence>
<reference evidence="9" key="1">
    <citation type="submission" date="2025-08" db="UniProtKB">
        <authorList>
            <consortium name="RefSeq"/>
        </authorList>
    </citation>
    <scope>IDENTIFICATION</scope>
</reference>
<evidence type="ECO:0000313" key="9">
    <source>
        <dbReference type="RefSeq" id="XP_036357238.1"/>
    </source>
</evidence>
<evidence type="ECO:0000256" key="3">
    <source>
        <dbReference type="ARBA" id="ARBA00022729"/>
    </source>
</evidence>
<dbReference type="InterPro" id="IPR051503">
    <property type="entry name" value="ComplSys_Reg/VirEntry_Med"/>
</dbReference>
<keyword evidence="2 5" id="KW-0768">Sushi</keyword>
<feature type="domain" description="Sushi" evidence="7">
    <location>
        <begin position="194"/>
        <end position="248"/>
    </location>
</feature>
<dbReference type="PROSITE" id="PS50923">
    <property type="entry name" value="SUSHI"/>
    <property type="match status" value="1"/>
</dbReference>
<keyword evidence="8" id="KW-1185">Reference proteome</keyword>
<comment type="caution">
    <text evidence="5">Lacks conserved residue(s) required for the propagation of feature annotation.</text>
</comment>